<accession>A0A7W7PKI9</accession>
<gene>
    <name evidence="1" type="ORF">FHS39_003340</name>
</gene>
<dbReference type="RefSeq" id="WP_184350104.1">
    <property type="nucleotide sequence ID" value="NZ_JACHJH010000004.1"/>
</dbReference>
<protein>
    <submittedName>
        <fullName evidence="1">Uncharacterized protein</fullName>
    </submittedName>
</protein>
<reference evidence="1 2" key="1">
    <citation type="submission" date="2020-08" db="EMBL/GenBank/DDBJ databases">
        <title>Genomic Encyclopedia of Type Strains, Phase III (KMG-III): the genomes of soil and plant-associated and newly described type strains.</title>
        <authorList>
            <person name="Whitman W."/>
        </authorList>
    </citation>
    <scope>NUCLEOTIDE SEQUENCE [LARGE SCALE GENOMIC DNA]</scope>
    <source>
        <strain evidence="1 2">CECT 3266</strain>
    </source>
</reference>
<dbReference type="Proteomes" id="UP000556084">
    <property type="component" value="Unassembled WGS sequence"/>
</dbReference>
<name>A0A7W7PKI9_9ACTN</name>
<organism evidence="1 2">
    <name type="scientific">Streptomyces olivoverticillatus</name>
    <dbReference type="NCBI Taxonomy" id="66427"/>
    <lineage>
        <taxon>Bacteria</taxon>
        <taxon>Bacillati</taxon>
        <taxon>Actinomycetota</taxon>
        <taxon>Actinomycetes</taxon>
        <taxon>Kitasatosporales</taxon>
        <taxon>Streptomycetaceae</taxon>
        <taxon>Streptomyces</taxon>
    </lineage>
</organism>
<proteinExistence type="predicted"/>
<dbReference type="EMBL" id="JACHJH010000004">
    <property type="protein sequence ID" value="MBB4894306.1"/>
    <property type="molecule type" value="Genomic_DNA"/>
</dbReference>
<dbReference type="AlphaFoldDB" id="A0A7W7PKI9"/>
<comment type="caution">
    <text evidence="1">The sequence shown here is derived from an EMBL/GenBank/DDBJ whole genome shotgun (WGS) entry which is preliminary data.</text>
</comment>
<sequence>MRVTEDEVAGLVRSRWGDLLAEIGDGAVDRYAEGVPAPKRAFAAAGSALPTDTMRPAVHAPVRSLAAFFQRPLFVFDACRTVTRAHHAQQSGRTVFRHDIGHTGTPRTASLRVWELLDAT</sequence>
<evidence type="ECO:0000313" key="2">
    <source>
        <dbReference type="Proteomes" id="UP000556084"/>
    </source>
</evidence>
<evidence type="ECO:0000313" key="1">
    <source>
        <dbReference type="EMBL" id="MBB4894306.1"/>
    </source>
</evidence>
<keyword evidence="2" id="KW-1185">Reference proteome</keyword>